<gene>
    <name evidence="6" type="primary">106088071</name>
</gene>
<dbReference type="InterPro" id="IPR036322">
    <property type="entry name" value="WD40_repeat_dom_sf"/>
</dbReference>
<reference evidence="6" key="1">
    <citation type="submission" date="2020-05" db="UniProtKB">
        <authorList>
            <consortium name="EnsemblMetazoa"/>
        </authorList>
    </citation>
    <scope>IDENTIFICATION</scope>
    <source>
        <strain evidence="6">USDA</strain>
    </source>
</reference>
<dbReference type="InterPro" id="IPR051242">
    <property type="entry name" value="WD-EF-hand_domain"/>
</dbReference>
<feature type="repeat" description="WD" evidence="4">
    <location>
        <begin position="860"/>
        <end position="893"/>
    </location>
</feature>
<feature type="compositionally biased region" description="Acidic residues" evidence="5">
    <location>
        <begin position="134"/>
        <end position="152"/>
    </location>
</feature>
<dbReference type="PROSITE" id="PS50294">
    <property type="entry name" value="WD_REPEATS_REGION"/>
    <property type="match status" value="2"/>
</dbReference>
<evidence type="ECO:0000313" key="7">
    <source>
        <dbReference type="Proteomes" id="UP000095300"/>
    </source>
</evidence>
<feature type="repeat" description="WD" evidence="4">
    <location>
        <begin position="560"/>
        <end position="594"/>
    </location>
</feature>
<protein>
    <recommendedName>
        <fullName evidence="1">WD repeat-containing protein on Y chromosome</fullName>
    </recommendedName>
</protein>
<dbReference type="PROSITE" id="PS50082">
    <property type="entry name" value="WD_REPEATS_2"/>
    <property type="match status" value="3"/>
</dbReference>
<dbReference type="InterPro" id="IPR015943">
    <property type="entry name" value="WD40/YVTN_repeat-like_dom_sf"/>
</dbReference>
<dbReference type="Pfam" id="PF00400">
    <property type="entry name" value="WD40"/>
    <property type="match status" value="2"/>
</dbReference>
<dbReference type="SMART" id="SM00320">
    <property type="entry name" value="WD40"/>
    <property type="match status" value="7"/>
</dbReference>
<feature type="region of interest" description="Disordered" evidence="5">
    <location>
        <begin position="1049"/>
        <end position="1090"/>
    </location>
</feature>
<dbReference type="EnsemblMetazoa" id="SCAU006436-RA">
    <property type="protein sequence ID" value="SCAU006436-PA"/>
    <property type="gene ID" value="SCAU006436"/>
</dbReference>
<dbReference type="PANTHER" id="PTHR44324:SF6">
    <property type="entry name" value="EF-HAND CALCIUM BINDING DOMAIN 8"/>
    <property type="match status" value="1"/>
</dbReference>
<evidence type="ECO:0000256" key="2">
    <source>
        <dbReference type="ARBA" id="ARBA00022574"/>
    </source>
</evidence>
<feature type="repeat" description="WD" evidence="4">
    <location>
        <begin position="412"/>
        <end position="453"/>
    </location>
</feature>
<dbReference type="InterPro" id="IPR001680">
    <property type="entry name" value="WD40_rpt"/>
</dbReference>
<evidence type="ECO:0000256" key="4">
    <source>
        <dbReference type="PROSITE-ProRule" id="PRU00221"/>
    </source>
</evidence>
<dbReference type="Proteomes" id="UP000095300">
    <property type="component" value="Unassembled WGS sequence"/>
</dbReference>
<organism evidence="6 7">
    <name type="scientific">Stomoxys calcitrans</name>
    <name type="common">Stable fly</name>
    <name type="synonym">Conops calcitrans</name>
    <dbReference type="NCBI Taxonomy" id="35570"/>
    <lineage>
        <taxon>Eukaryota</taxon>
        <taxon>Metazoa</taxon>
        <taxon>Ecdysozoa</taxon>
        <taxon>Arthropoda</taxon>
        <taxon>Hexapoda</taxon>
        <taxon>Insecta</taxon>
        <taxon>Pterygota</taxon>
        <taxon>Neoptera</taxon>
        <taxon>Endopterygota</taxon>
        <taxon>Diptera</taxon>
        <taxon>Brachycera</taxon>
        <taxon>Muscomorpha</taxon>
        <taxon>Muscoidea</taxon>
        <taxon>Muscidae</taxon>
        <taxon>Stomoxys</taxon>
    </lineage>
</organism>
<dbReference type="PANTHER" id="PTHR44324">
    <property type="entry name" value="WD40 REPEAT DOMAIN 95"/>
    <property type="match status" value="1"/>
</dbReference>
<evidence type="ECO:0000313" key="6">
    <source>
        <dbReference type="EnsemblMetazoa" id="SCAU006436-PA"/>
    </source>
</evidence>
<accession>A0A1I8PAZ6</accession>
<dbReference type="SUPFAM" id="SSF50978">
    <property type="entry name" value="WD40 repeat-like"/>
    <property type="match status" value="2"/>
</dbReference>
<dbReference type="Gene3D" id="2.130.10.10">
    <property type="entry name" value="YVTN repeat-like/Quinoprotein amine dehydrogenase"/>
    <property type="match status" value="3"/>
</dbReference>
<keyword evidence="7" id="KW-1185">Reference proteome</keyword>
<evidence type="ECO:0000256" key="3">
    <source>
        <dbReference type="ARBA" id="ARBA00022737"/>
    </source>
</evidence>
<evidence type="ECO:0000256" key="1">
    <source>
        <dbReference type="ARBA" id="ARBA00014901"/>
    </source>
</evidence>
<dbReference type="VEuPathDB" id="VectorBase:SCAU006436"/>
<feature type="region of interest" description="Disordered" evidence="5">
    <location>
        <begin position="134"/>
        <end position="153"/>
    </location>
</feature>
<keyword evidence="3" id="KW-0677">Repeat</keyword>
<name>A0A1I8PAZ6_STOCA</name>
<sequence length="1090" mass="125239">MDALELTDDLEQTERLHDWLTESEIERLHSRFLERKKLSYAELREEFENLDIHFSDTEYNRLFCKINENRDLKCNWSEFISYLAFRFQDDDPSSQKEALVLPISSAPIVKKSEHRSPVCCISLMKTETDLIVDEGDQNEDNADGEEIDEEAEERQRRIANLSVSDTPENMGVWITGSKEGQIRFWLPHLKSFRSGTSESVHLKMSTCILAIQALSDVSVVCTASTERELRFHDTAGPTFTLRIVIRIMPFPVCCMSYSFYANGKTNSRLIMGDFGGNVRILEFKPHLRGPFQAKTGTALVQTFWSDILKGKMPLFIVHEYRNIHSELVKQVFFSFRLNSLFCAAEYFNTKKYRNICPGLIVANGDERTKFIIQAGVTTFYVDEKNNMVITGGPDFFVRLWDIYIPAKPLRVLEGHNSGIVMVFAQPDEKKVFSVDFRKVIKVWDLKEYVLLQTFDDLVRLIPSETSLAYYYHAYMRVLLVGGRNLVIVKCNPRVRMDITDGNTHAAPVSVVLYNRLFRNVVTCGLDSYIIVWDPWMGQRKVIIKHCHTRRMYGENTDIAITAACFNPFEKLLLTGAQDGSVKIWDYNNAVCIRNMSITPEYEVTAVIWIVHRIFAIGWDQQVTEFYDVEGREHSDPIKWPIFHSDVITCADVKLDTPELFIKIKYRPEDEDNPQDEEDESRQSYHMNVLRFVRQSVSERIREVELKEGRIGNMMTESGEERMPSKQSLPISVQAVLFLQTRPMTTEHGTVLVALHSGIIQVYSHHRRGGFLKQFDAIHKTGDCVSAMTTDRENRFLFTGTAFGYIKIWLIENFCVPESEKVPINMPLLRLQFIFLQNERFLTRAKRAVRRQPWPLLLSSYKGHMKGIKTLAYISKPKILITGSHDCSCRLWSLGGRYLGTLGTLLPWMTFSPFQPVEEDKTIYRMPPDIKKVASTTTMKVLTGNQMDNFTLSYGKSTQDVREVFDDKDSPHLHCKILPEPILGKHFQLPGRSATEQFIDLDGTTSYVPVFSQLKIHEAGDLDRPCTPPALQRVANESYMDFYERANGGHGNGDNLLEKTSFKPSGRSKGRGSVYFSGDVEQEGQWKKTKK</sequence>
<dbReference type="OrthoDB" id="5980302at2759"/>
<dbReference type="SUPFAM" id="SSF47473">
    <property type="entry name" value="EF-hand"/>
    <property type="match status" value="1"/>
</dbReference>
<keyword evidence="2 4" id="KW-0853">WD repeat</keyword>
<evidence type="ECO:0000256" key="5">
    <source>
        <dbReference type="SAM" id="MobiDB-lite"/>
    </source>
</evidence>
<dbReference type="AlphaFoldDB" id="A0A1I8PAZ6"/>
<proteinExistence type="predicted"/>
<dbReference type="InterPro" id="IPR011992">
    <property type="entry name" value="EF-hand-dom_pair"/>
</dbReference>